<accession>A0A6L7GMK5</accession>
<evidence type="ECO:0000313" key="5">
    <source>
        <dbReference type="EMBL" id="MXP21159.1"/>
    </source>
</evidence>
<protein>
    <recommendedName>
        <fullName evidence="7">Mce-associated membrane protein</fullName>
    </recommendedName>
</protein>
<feature type="transmembrane region" description="Helical" evidence="4">
    <location>
        <begin position="105"/>
        <end position="126"/>
    </location>
</feature>
<feature type="compositionally biased region" description="Polar residues" evidence="3">
    <location>
        <begin position="13"/>
        <end position="22"/>
    </location>
</feature>
<feature type="region of interest" description="Disordered" evidence="3">
    <location>
        <begin position="256"/>
        <end position="286"/>
    </location>
</feature>
<dbReference type="PANTHER" id="PTHR37042:SF4">
    <property type="entry name" value="OUTER MEMBRANE PROTEIN RV1973"/>
    <property type="match status" value="1"/>
</dbReference>
<dbReference type="Proteomes" id="UP000475545">
    <property type="component" value="Unassembled WGS sequence"/>
</dbReference>
<evidence type="ECO:0000313" key="6">
    <source>
        <dbReference type="Proteomes" id="UP000475545"/>
    </source>
</evidence>
<feature type="compositionally biased region" description="Pro residues" evidence="3">
    <location>
        <begin position="275"/>
        <end position="286"/>
    </location>
</feature>
<feature type="region of interest" description="Disordered" evidence="3">
    <location>
        <begin position="1"/>
        <end position="91"/>
    </location>
</feature>
<keyword evidence="6" id="KW-1185">Reference proteome</keyword>
<evidence type="ECO:0000256" key="1">
    <source>
        <dbReference type="ARBA" id="ARBA00004370"/>
    </source>
</evidence>
<dbReference type="GO" id="GO:0016020">
    <property type="term" value="C:membrane"/>
    <property type="evidence" value="ECO:0007669"/>
    <property type="project" value="UniProtKB-SubCell"/>
</dbReference>
<evidence type="ECO:0008006" key="7">
    <source>
        <dbReference type="Google" id="ProtNLM"/>
    </source>
</evidence>
<evidence type="ECO:0000256" key="3">
    <source>
        <dbReference type="SAM" id="MobiDB-lite"/>
    </source>
</evidence>
<proteinExistence type="predicted"/>
<dbReference type="AlphaFoldDB" id="A0A6L7GMK5"/>
<comment type="caution">
    <text evidence="5">The sequence shown here is derived from an EMBL/GenBank/DDBJ whole genome shotgun (WGS) entry which is preliminary data.</text>
</comment>
<sequence length="286" mass="29378">MTEQDKPTDDAENTTGEDTTGATAPDTDSGDAEAAAPTPRPRTKAARNRSAGSGSSDPARRESPETDTAPGAAVSGAAVSGSSGQKSSQPRQISLTFTTAGLTKVLAAVVAIAAVVGVALLGWGYYQERQRLDAFDASKAASEEFVTKLVGTMTKDGVGSMKELLGPLSTGEFREHLEQQQSDTAEAVEQLNLQDAQSTVKSVSVETFDTDSARTAVLMEVSGKSAIAPEGGKSLMLLWLDLREEDGRWLVSELSGAQAGIGEEQGGANGTPQEPAAPAPSPAPGG</sequence>
<feature type="compositionally biased region" description="Low complexity" evidence="3">
    <location>
        <begin position="71"/>
        <end position="84"/>
    </location>
</feature>
<keyword evidence="4" id="KW-0812">Transmembrane</keyword>
<keyword evidence="2 4" id="KW-0472">Membrane</keyword>
<organism evidence="5 6">
    <name type="scientific">Gordonia mangrovi</name>
    <dbReference type="NCBI Taxonomy" id="2665643"/>
    <lineage>
        <taxon>Bacteria</taxon>
        <taxon>Bacillati</taxon>
        <taxon>Actinomycetota</taxon>
        <taxon>Actinomycetes</taxon>
        <taxon>Mycobacteriales</taxon>
        <taxon>Gordoniaceae</taxon>
        <taxon>Gordonia</taxon>
    </lineage>
</organism>
<keyword evidence="4" id="KW-1133">Transmembrane helix</keyword>
<dbReference type="PANTHER" id="PTHR37042">
    <property type="entry name" value="OUTER MEMBRANE PROTEIN RV1973"/>
    <property type="match status" value="1"/>
</dbReference>
<dbReference type="RefSeq" id="WP_160901195.1">
    <property type="nucleotide sequence ID" value="NZ_CP102850.1"/>
</dbReference>
<reference evidence="5 6" key="1">
    <citation type="submission" date="2019-11" db="EMBL/GenBank/DDBJ databases">
        <title>Gordonia sp. nov., a novel actinobacterium isolated from mangrove soil in Hainan.</title>
        <authorList>
            <person name="Huang X."/>
            <person name="Xie Y."/>
            <person name="Chu X."/>
            <person name="Xiao K."/>
        </authorList>
    </citation>
    <scope>NUCLEOTIDE SEQUENCE [LARGE SCALE GENOMIC DNA]</scope>
    <source>
        <strain evidence="5 6">HNM0687</strain>
    </source>
</reference>
<evidence type="ECO:0000256" key="4">
    <source>
        <dbReference type="SAM" id="Phobius"/>
    </source>
</evidence>
<gene>
    <name evidence="5" type="ORF">GIY30_07300</name>
</gene>
<comment type="subcellular location">
    <subcellularLocation>
        <location evidence="1">Membrane</location>
    </subcellularLocation>
</comment>
<evidence type="ECO:0000256" key="2">
    <source>
        <dbReference type="ARBA" id="ARBA00023136"/>
    </source>
</evidence>
<name>A0A6L7GMK5_9ACTN</name>
<dbReference type="EMBL" id="WMBR01000001">
    <property type="protein sequence ID" value="MXP21159.1"/>
    <property type="molecule type" value="Genomic_DNA"/>
</dbReference>